<dbReference type="RefSeq" id="WP_105982568.1">
    <property type="nucleotide sequence ID" value="NZ_MQUC01000003.1"/>
</dbReference>
<feature type="binding site" evidence="8">
    <location>
        <position position="268"/>
    </location>
    <ligand>
        <name>Zn(2+)</name>
        <dbReference type="ChEBI" id="CHEBI:29105"/>
        <label>2</label>
        <note>catalytic</note>
    </ligand>
</feature>
<evidence type="ECO:0000313" key="10">
    <source>
        <dbReference type="Proteomes" id="UP000239532"/>
    </source>
</evidence>
<evidence type="ECO:0000256" key="4">
    <source>
        <dbReference type="ARBA" id="ARBA00022723"/>
    </source>
</evidence>
<proteinExistence type="inferred from homology"/>
<dbReference type="InterPro" id="IPR013471">
    <property type="entry name" value="RNase_Z/BN"/>
</dbReference>
<comment type="similarity">
    <text evidence="8">Belongs to the RNase Z family.</text>
</comment>
<keyword evidence="3 8" id="KW-0540">Nuclease</keyword>
<dbReference type="OrthoDB" id="9800940at2"/>
<protein>
    <recommendedName>
        <fullName evidence="8">Ribonuclease Z</fullName>
        <shortName evidence="8">RNase Z</shortName>
        <ecNumber evidence="8">3.1.26.11</ecNumber>
    </recommendedName>
    <alternativeName>
        <fullName evidence="8">tRNA 3 endonuclease</fullName>
    </alternativeName>
    <alternativeName>
        <fullName evidence="8">tRNase Z</fullName>
    </alternativeName>
</protein>
<comment type="catalytic activity">
    <reaction evidence="8">
        <text>Endonucleolytic cleavage of RNA, removing extra 3' nucleotides from tRNA precursor, generating 3' termini of tRNAs. A 3'-hydroxy group is left at the tRNA terminus and a 5'-phosphoryl group is left at the trailer molecule.</text>
        <dbReference type="EC" id="3.1.26.11"/>
    </reaction>
</comment>
<evidence type="ECO:0000256" key="1">
    <source>
        <dbReference type="ARBA" id="ARBA00011738"/>
    </source>
</evidence>
<dbReference type="HAMAP" id="MF_01818">
    <property type="entry name" value="RNase_Z_BN"/>
    <property type="match status" value="1"/>
</dbReference>
<evidence type="ECO:0000256" key="7">
    <source>
        <dbReference type="ARBA" id="ARBA00022833"/>
    </source>
</evidence>
<evidence type="ECO:0000256" key="2">
    <source>
        <dbReference type="ARBA" id="ARBA00022694"/>
    </source>
</evidence>
<comment type="cofactor">
    <cofactor evidence="8">
        <name>Zn(2+)</name>
        <dbReference type="ChEBI" id="CHEBI:29105"/>
    </cofactor>
    <text evidence="8">Binds 2 Zn(2+) ions.</text>
</comment>
<feature type="binding site" evidence="8">
    <location>
        <position position="210"/>
    </location>
    <ligand>
        <name>Zn(2+)</name>
        <dbReference type="ChEBI" id="CHEBI:29105"/>
        <label>2</label>
        <note>catalytic</note>
    </ligand>
</feature>
<comment type="caution">
    <text evidence="9">The sequence shown here is derived from an EMBL/GenBank/DDBJ whole genome shotgun (WGS) entry which is preliminary data.</text>
</comment>
<feature type="binding site" evidence="8">
    <location>
        <position position="65"/>
    </location>
    <ligand>
        <name>Zn(2+)</name>
        <dbReference type="ChEBI" id="CHEBI:29105"/>
        <label>2</label>
        <note>catalytic</note>
    </ligand>
</feature>
<dbReference type="InterPro" id="IPR036866">
    <property type="entry name" value="RibonucZ/Hydroxyglut_hydro"/>
</dbReference>
<dbReference type="Proteomes" id="UP000239532">
    <property type="component" value="Unassembled WGS sequence"/>
</dbReference>
<dbReference type="GO" id="GO:0042781">
    <property type="term" value="F:3'-tRNA processing endoribonuclease activity"/>
    <property type="evidence" value="ECO:0007669"/>
    <property type="project" value="UniProtKB-UniRule"/>
</dbReference>
<feature type="binding site" evidence="8">
    <location>
        <position position="210"/>
    </location>
    <ligand>
        <name>Zn(2+)</name>
        <dbReference type="ChEBI" id="CHEBI:29105"/>
        <label>1</label>
        <note>catalytic</note>
    </ligand>
</feature>
<dbReference type="NCBIfam" id="TIGR02651">
    <property type="entry name" value="RNase_Z"/>
    <property type="match status" value="1"/>
</dbReference>
<dbReference type="AlphaFoldDB" id="A0A2S9WTF7"/>
<feature type="binding site" evidence="8">
    <location>
        <position position="140"/>
    </location>
    <ligand>
        <name>Zn(2+)</name>
        <dbReference type="ChEBI" id="CHEBI:29105"/>
        <label>1</label>
        <note>catalytic</note>
    </ligand>
</feature>
<evidence type="ECO:0000313" key="9">
    <source>
        <dbReference type="EMBL" id="PRP66772.1"/>
    </source>
</evidence>
<dbReference type="NCBIfam" id="NF000801">
    <property type="entry name" value="PRK00055.1-3"/>
    <property type="match status" value="1"/>
</dbReference>
<keyword evidence="7 8" id="KW-0862">Zinc</keyword>
<dbReference type="PANTHER" id="PTHR46018">
    <property type="entry name" value="ZINC PHOSPHODIESTERASE ELAC PROTEIN 1"/>
    <property type="match status" value="1"/>
</dbReference>
<organism evidence="9 10">
    <name type="scientific">Nonlabens agnitus</name>
    <dbReference type="NCBI Taxonomy" id="870484"/>
    <lineage>
        <taxon>Bacteria</taxon>
        <taxon>Pseudomonadati</taxon>
        <taxon>Bacteroidota</taxon>
        <taxon>Flavobacteriia</taxon>
        <taxon>Flavobacteriales</taxon>
        <taxon>Flavobacteriaceae</taxon>
        <taxon>Nonlabens</taxon>
    </lineage>
</organism>
<dbReference type="EC" id="3.1.26.11" evidence="8"/>
<dbReference type="CDD" id="cd07717">
    <property type="entry name" value="RNaseZ_ZiPD-like_MBL-fold"/>
    <property type="match status" value="1"/>
</dbReference>
<keyword evidence="5 8" id="KW-0255">Endonuclease</keyword>
<comment type="subunit">
    <text evidence="1 8">Homodimer.</text>
</comment>
<dbReference type="PANTHER" id="PTHR46018:SF2">
    <property type="entry name" value="ZINC PHOSPHODIESTERASE ELAC PROTEIN 1"/>
    <property type="match status" value="1"/>
</dbReference>
<dbReference type="EMBL" id="MQUC01000003">
    <property type="protein sequence ID" value="PRP66772.1"/>
    <property type="molecule type" value="Genomic_DNA"/>
</dbReference>
<keyword evidence="4 8" id="KW-0479">Metal-binding</keyword>
<feature type="binding site" evidence="8">
    <location>
        <position position="62"/>
    </location>
    <ligand>
        <name>Zn(2+)</name>
        <dbReference type="ChEBI" id="CHEBI:29105"/>
        <label>1</label>
        <note>catalytic</note>
    </ligand>
</feature>
<sequence>MKLTILGCHSATPRDNARPTAQVLEIKGHLILIDCGEGTQMALRKQRVKFARVKHIFISHLHGDHVYGLIGLISTFCLLGREQPLHVYGPKGIQEMIELQLKLGNSYMPFELHFTELEATKSVQIFEDDSITVSTIPLDHRVYTNGYLFKEKPNERHLDIVACEELNIEKAYYRKIKQGADYVRENGEVIPNERLTTDGDPAKSYAFCSDTMYKEDIITHIKGATALYHESTFLKQHEDLCKKTKHSTAAQAATIAKKADVGMLILGHYSSRYKSYDMFTDEARPIFENSHCALDGKVFEI</sequence>
<keyword evidence="2 8" id="KW-0819">tRNA processing</keyword>
<evidence type="ECO:0000256" key="5">
    <source>
        <dbReference type="ARBA" id="ARBA00022759"/>
    </source>
</evidence>
<feature type="binding site" evidence="8">
    <location>
        <position position="64"/>
    </location>
    <ligand>
        <name>Zn(2+)</name>
        <dbReference type="ChEBI" id="CHEBI:29105"/>
        <label>2</label>
        <note>catalytic</note>
    </ligand>
</feature>
<keyword evidence="10" id="KW-1185">Reference proteome</keyword>
<evidence type="ECO:0000256" key="6">
    <source>
        <dbReference type="ARBA" id="ARBA00022801"/>
    </source>
</evidence>
<name>A0A2S9WTF7_9FLAO</name>
<dbReference type="SUPFAM" id="SSF56281">
    <property type="entry name" value="Metallo-hydrolase/oxidoreductase"/>
    <property type="match status" value="1"/>
</dbReference>
<keyword evidence="6 8" id="KW-0378">Hydrolase</keyword>
<dbReference type="Pfam" id="PF23023">
    <property type="entry name" value="Anti-Pycsar_Apyc1"/>
    <property type="match status" value="1"/>
</dbReference>
<dbReference type="GO" id="GO:0008270">
    <property type="term" value="F:zinc ion binding"/>
    <property type="evidence" value="ECO:0007669"/>
    <property type="project" value="UniProtKB-UniRule"/>
</dbReference>
<evidence type="ECO:0000256" key="8">
    <source>
        <dbReference type="HAMAP-Rule" id="MF_01818"/>
    </source>
</evidence>
<reference evidence="9 10" key="1">
    <citation type="submission" date="2016-11" db="EMBL/GenBank/DDBJ databases">
        <title>Trade-off between light-utilization and light-protection in marine flavobacteria.</title>
        <authorList>
            <person name="Kumagai Y."/>
        </authorList>
    </citation>
    <scope>NUCLEOTIDE SEQUENCE [LARGE SCALE GENOMIC DNA]</scope>
    <source>
        <strain evidence="9 10">JCM 17109</strain>
    </source>
</reference>
<evidence type="ECO:0000256" key="3">
    <source>
        <dbReference type="ARBA" id="ARBA00022722"/>
    </source>
</evidence>
<gene>
    <name evidence="8" type="primary">rnz</name>
    <name evidence="9" type="ORF">BST86_06495</name>
</gene>
<dbReference type="Gene3D" id="3.60.15.10">
    <property type="entry name" value="Ribonuclease Z/Hydroxyacylglutathione hydrolase-like"/>
    <property type="match status" value="1"/>
</dbReference>
<feature type="active site" description="Proton acceptor" evidence="8">
    <location>
        <position position="64"/>
    </location>
</feature>
<feature type="binding site" evidence="8">
    <location>
        <position position="60"/>
    </location>
    <ligand>
        <name>Zn(2+)</name>
        <dbReference type="ChEBI" id="CHEBI:29105"/>
        <label>1</label>
        <note>catalytic</note>
    </ligand>
</feature>
<comment type="function">
    <text evidence="8">Zinc phosphodiesterase, which displays some tRNA 3'-processing endonuclease activity. Probably involved in tRNA maturation, by removing a 3'-trailer from precursor tRNA.</text>
</comment>
<accession>A0A2S9WTF7</accession>